<keyword evidence="2" id="KW-0378">Hydrolase</keyword>
<dbReference type="Gene3D" id="3.90.79.10">
    <property type="entry name" value="Nucleoside Triphosphate Pyrophosphohydrolase"/>
    <property type="match status" value="1"/>
</dbReference>
<dbReference type="RefSeq" id="WP_209900188.1">
    <property type="nucleotide sequence ID" value="NZ_BAAAJW010000018.1"/>
</dbReference>
<dbReference type="PANTHER" id="PTHR43046:SF14">
    <property type="entry name" value="MUTT_NUDIX FAMILY PROTEIN"/>
    <property type="match status" value="1"/>
</dbReference>
<comment type="cofactor">
    <cofactor evidence="1">
        <name>Mg(2+)</name>
        <dbReference type="ChEBI" id="CHEBI:18420"/>
    </cofactor>
</comment>
<feature type="domain" description="Nudix hydrolase" evidence="3">
    <location>
        <begin position="3"/>
        <end position="141"/>
    </location>
</feature>
<keyword evidence="5" id="KW-1185">Reference proteome</keyword>
<organism evidence="4 5">
    <name type="scientific">Brachybacterium sacelli</name>
    <dbReference type="NCBI Taxonomy" id="173364"/>
    <lineage>
        <taxon>Bacteria</taxon>
        <taxon>Bacillati</taxon>
        <taxon>Actinomycetota</taxon>
        <taxon>Actinomycetes</taxon>
        <taxon>Micrococcales</taxon>
        <taxon>Dermabacteraceae</taxon>
        <taxon>Brachybacterium</taxon>
    </lineage>
</organism>
<comment type="caution">
    <text evidence="4">The sequence shown here is derived from an EMBL/GenBank/DDBJ whole genome shotgun (WGS) entry which is preliminary data.</text>
</comment>
<dbReference type="InterPro" id="IPR015797">
    <property type="entry name" value="NUDIX_hydrolase-like_dom_sf"/>
</dbReference>
<evidence type="ECO:0000259" key="3">
    <source>
        <dbReference type="PROSITE" id="PS51462"/>
    </source>
</evidence>
<reference evidence="4 5" key="1">
    <citation type="submission" date="2021-03" db="EMBL/GenBank/DDBJ databases">
        <title>Sequencing the genomes of 1000 actinobacteria strains.</title>
        <authorList>
            <person name="Klenk H.-P."/>
        </authorList>
    </citation>
    <scope>NUCLEOTIDE SEQUENCE [LARGE SCALE GENOMIC DNA]</scope>
    <source>
        <strain evidence="4 5">DSM 14566</strain>
    </source>
</reference>
<dbReference type="PROSITE" id="PS51462">
    <property type="entry name" value="NUDIX"/>
    <property type="match status" value="1"/>
</dbReference>
<protein>
    <submittedName>
        <fullName evidence="4">ADP-ribose pyrophosphatase YjhB (NUDIX family)</fullName>
    </submittedName>
</protein>
<dbReference type="Pfam" id="PF00293">
    <property type="entry name" value="NUDIX"/>
    <property type="match status" value="1"/>
</dbReference>
<gene>
    <name evidence="4" type="ORF">JOF43_001162</name>
</gene>
<sequence length="155" mass="16666">MRTPRVAVKALVVRAGHVLMNHIVDPDGSDVFAPPGGGQEHGEDQVAALIRECREEIGAGVEVFQVACLYEVLTEQRMVDGAQTPPFHQVNIAYWCDLAEGEEPGEGTAPDPGQVGTAWLPLDGLGEYRLHPVGLARWLESDPSSRPLSLGVCTD</sequence>
<dbReference type="EMBL" id="JAGIOD010000001">
    <property type="protein sequence ID" value="MBP2381205.1"/>
    <property type="molecule type" value="Genomic_DNA"/>
</dbReference>
<dbReference type="PANTHER" id="PTHR43046">
    <property type="entry name" value="GDP-MANNOSE MANNOSYL HYDROLASE"/>
    <property type="match status" value="1"/>
</dbReference>
<dbReference type="InterPro" id="IPR000086">
    <property type="entry name" value="NUDIX_hydrolase_dom"/>
</dbReference>
<evidence type="ECO:0000256" key="1">
    <source>
        <dbReference type="ARBA" id="ARBA00001946"/>
    </source>
</evidence>
<dbReference type="Proteomes" id="UP001519290">
    <property type="component" value="Unassembled WGS sequence"/>
</dbReference>
<evidence type="ECO:0000313" key="5">
    <source>
        <dbReference type="Proteomes" id="UP001519290"/>
    </source>
</evidence>
<accession>A0ABS4WYC6</accession>
<evidence type="ECO:0000313" key="4">
    <source>
        <dbReference type="EMBL" id="MBP2381205.1"/>
    </source>
</evidence>
<dbReference type="SUPFAM" id="SSF55811">
    <property type="entry name" value="Nudix"/>
    <property type="match status" value="1"/>
</dbReference>
<name>A0ABS4WYC6_9MICO</name>
<evidence type="ECO:0000256" key="2">
    <source>
        <dbReference type="ARBA" id="ARBA00022801"/>
    </source>
</evidence>
<proteinExistence type="predicted"/>